<comment type="caution">
    <text evidence="5">Lacks conserved residue(s) required for the propagation of feature annotation.</text>
</comment>
<keyword evidence="8" id="KW-1185">Reference proteome</keyword>
<comment type="similarity">
    <text evidence="5">Belongs to the type-I 3-dehydroquinase family.</text>
</comment>
<feature type="active site" description="Proton donor/acceptor" evidence="5">
    <location>
        <position position="138"/>
    </location>
</feature>
<feature type="binding site" evidence="5">
    <location>
        <position position="222"/>
    </location>
    <ligand>
        <name>3-dehydroquinate</name>
        <dbReference type="ChEBI" id="CHEBI:32364"/>
    </ligand>
</feature>
<dbReference type="CDD" id="cd00502">
    <property type="entry name" value="DHQase_I"/>
    <property type="match status" value="1"/>
</dbReference>
<sequence length="237" mass="25678">MTNLKIGSAVATPERPLIAVPVMGETVNDVLVMLEQANDSQTDVIEWRVDYLTDPGELQASQMQTIAFNADKPLIVTWRTTAEGGQEDFDSIAYHWVYQLAIASRVAAVDVEVALLEEVGDVVEDAQSQGITVIGSRHYFDATPADLDAELQSMVATSVDVVKLAVMPNDSGDVQRLLDATKVANQTKPLITMAMGELGQRSRFEGYQYGSQLTFASLGESSAPGQPSVTQLKAHFE</sequence>
<keyword evidence="3 5" id="KW-0456">Lyase</keyword>
<evidence type="ECO:0000313" key="7">
    <source>
        <dbReference type="EMBL" id="MBJ7638745.1"/>
    </source>
</evidence>
<dbReference type="Proteomes" id="UP000728106">
    <property type="component" value="Unassembled WGS sequence"/>
</dbReference>
<keyword evidence="2 5" id="KW-0057">Aromatic amino acid biosynthesis</keyword>
<feature type="binding site" evidence="5">
    <location>
        <position position="203"/>
    </location>
    <ligand>
        <name>3-dehydroquinate</name>
        <dbReference type="ChEBI" id="CHEBI:32364"/>
    </ligand>
</feature>
<dbReference type="GO" id="GO:0009423">
    <property type="term" value="P:chorismate biosynthetic process"/>
    <property type="evidence" value="ECO:0007669"/>
    <property type="project" value="UniProtKB-UniRule"/>
</dbReference>
<dbReference type="GO" id="GO:0003855">
    <property type="term" value="F:3-dehydroquinate dehydratase activity"/>
    <property type="evidence" value="ECO:0007669"/>
    <property type="project" value="UniProtKB-UniRule"/>
</dbReference>
<dbReference type="FunFam" id="3.20.20.70:FF:000047">
    <property type="entry name" value="3-dehydroquinate dehydratase"/>
    <property type="match status" value="1"/>
</dbReference>
<evidence type="ECO:0000256" key="2">
    <source>
        <dbReference type="ARBA" id="ARBA00023141"/>
    </source>
</evidence>
<evidence type="ECO:0000256" key="4">
    <source>
        <dbReference type="ARBA" id="ARBA00023270"/>
    </source>
</evidence>
<gene>
    <name evidence="5 7" type="primary">aroD</name>
    <name evidence="7" type="ORF">HAU20_04995</name>
    <name evidence="6" type="ORF">HAU43_07215</name>
</gene>
<accession>A0A4Z0RKX4</accession>
<dbReference type="NCBIfam" id="TIGR01093">
    <property type="entry name" value="aroD"/>
    <property type="match status" value="1"/>
</dbReference>
<evidence type="ECO:0000313" key="6">
    <source>
        <dbReference type="EMBL" id="MBJ7632873.1"/>
    </source>
</evidence>
<dbReference type="EMBL" id="JAAOCP010000005">
    <property type="protein sequence ID" value="MBJ7638745.1"/>
    <property type="molecule type" value="Genomic_DNA"/>
</dbReference>
<dbReference type="SUPFAM" id="SSF51569">
    <property type="entry name" value="Aldolase"/>
    <property type="match status" value="1"/>
</dbReference>
<evidence type="ECO:0000313" key="8">
    <source>
        <dbReference type="Proteomes" id="UP000728106"/>
    </source>
</evidence>
<dbReference type="EMBL" id="JAAOCX010000008">
    <property type="protein sequence ID" value="MBJ7632873.1"/>
    <property type="molecule type" value="Genomic_DNA"/>
</dbReference>
<dbReference type="AlphaFoldDB" id="A0A4Z0RKX4"/>
<feature type="binding site" evidence="5">
    <location>
        <position position="226"/>
    </location>
    <ligand>
        <name>3-dehydroquinate</name>
        <dbReference type="ChEBI" id="CHEBI:32364"/>
    </ligand>
</feature>
<feature type="binding site" evidence="5">
    <location>
        <position position="79"/>
    </location>
    <ligand>
        <name>3-dehydroquinate</name>
        <dbReference type="ChEBI" id="CHEBI:32364"/>
    </ligand>
</feature>
<comment type="caution">
    <text evidence="7">The sequence shown here is derived from an EMBL/GenBank/DDBJ whole genome shotgun (WGS) entry which is preliminary data.</text>
</comment>
<dbReference type="HAMAP" id="MF_00214">
    <property type="entry name" value="AroD"/>
    <property type="match status" value="1"/>
</dbReference>
<dbReference type="InterPro" id="IPR013785">
    <property type="entry name" value="Aldolase_TIM"/>
</dbReference>
<dbReference type="Proteomes" id="UP000808038">
    <property type="component" value="Unassembled WGS sequence"/>
</dbReference>
<dbReference type="Gene3D" id="3.20.20.70">
    <property type="entry name" value="Aldolase class I"/>
    <property type="match status" value="1"/>
</dbReference>
<evidence type="ECO:0000256" key="5">
    <source>
        <dbReference type="HAMAP-Rule" id="MF_00214"/>
    </source>
</evidence>
<comment type="subunit">
    <text evidence="5">Homodimer.</text>
</comment>
<dbReference type="GO" id="GO:0009073">
    <property type="term" value="P:aromatic amino acid family biosynthetic process"/>
    <property type="evidence" value="ECO:0007669"/>
    <property type="project" value="UniProtKB-KW"/>
</dbReference>
<feature type="active site" description="Schiff-base intermediate with substrate" evidence="5">
    <location>
        <position position="163"/>
    </location>
</feature>
<dbReference type="Pfam" id="PF01487">
    <property type="entry name" value="DHquinase_I"/>
    <property type="match status" value="1"/>
</dbReference>
<protein>
    <recommendedName>
        <fullName evidence="5">3-dehydroquinate dehydratase</fullName>
        <shortName evidence="5">3-dehydroquinase</shortName>
        <ecNumber evidence="5">4.2.1.10</ecNumber>
    </recommendedName>
    <alternativeName>
        <fullName evidence="5">Type I DHQase</fullName>
    </alternativeName>
    <alternativeName>
        <fullName evidence="5">Type I dehydroquinase</fullName>
        <shortName evidence="5">DHQ1</shortName>
    </alternativeName>
</protein>
<keyword evidence="4 5" id="KW-0704">Schiff base</keyword>
<dbReference type="RefSeq" id="WP_135411343.1">
    <property type="nucleotide sequence ID" value="NZ_JAAOCJ010000008.1"/>
</dbReference>
<dbReference type="PANTHER" id="PTHR43699:SF1">
    <property type="entry name" value="3-DEHYDROQUINATE DEHYDRATASE"/>
    <property type="match status" value="1"/>
</dbReference>
<dbReference type="EC" id="4.2.1.10" evidence="5"/>
<comment type="function">
    <text evidence="5">Involved in the third step of the chorismate pathway, which leads to the biosynthesis of aromatic amino acids. Catalyzes the cis-dehydration of 3-dehydroquinate (DHQ) and introduces the first double bond of the aromatic ring to yield 3-dehydroshikimate.</text>
</comment>
<proteinExistence type="inferred from homology"/>
<evidence type="ECO:0000256" key="1">
    <source>
        <dbReference type="ARBA" id="ARBA00001864"/>
    </source>
</evidence>
<dbReference type="PANTHER" id="PTHR43699">
    <property type="entry name" value="3-DEHYDROQUINATE DEHYDRATASE"/>
    <property type="match status" value="1"/>
</dbReference>
<comment type="pathway">
    <text evidence="5">Metabolic intermediate biosynthesis; chorismate biosynthesis; chorismate from D-erythrose 4-phosphate and phosphoenolpyruvate: step 3/7.</text>
</comment>
<organism evidence="7 8">
    <name type="scientific">Weissella confusa</name>
    <name type="common">Lactobacillus confusus</name>
    <dbReference type="NCBI Taxonomy" id="1583"/>
    <lineage>
        <taxon>Bacteria</taxon>
        <taxon>Bacillati</taxon>
        <taxon>Bacillota</taxon>
        <taxon>Bacilli</taxon>
        <taxon>Lactobacillales</taxon>
        <taxon>Lactobacillaceae</taxon>
        <taxon>Weissella</taxon>
    </lineage>
</organism>
<reference evidence="7 8" key="2">
    <citation type="journal article" date="2021" name="Int. J. Food Microbiol.">
        <title>Safety demonstration of a microbial species for use in the food chain: Weissella confusa.</title>
        <authorList>
            <person name="Bourdichon F."/>
            <person name="Patrone V."/>
            <person name="Fontana A."/>
            <person name="Milani G."/>
            <person name="Morelli L."/>
        </authorList>
    </citation>
    <scope>NUCLEOTIDE SEQUENCE [LARGE SCALE GENOMIC DNA]</scope>
    <source>
        <strain evidence="6">CCUG 30943</strain>
        <strain evidence="7 8">CCUG 43002</strain>
    </source>
</reference>
<comment type="catalytic activity">
    <reaction evidence="1 5">
        <text>3-dehydroquinate = 3-dehydroshikimate + H2O</text>
        <dbReference type="Rhea" id="RHEA:21096"/>
        <dbReference type="ChEBI" id="CHEBI:15377"/>
        <dbReference type="ChEBI" id="CHEBI:16630"/>
        <dbReference type="ChEBI" id="CHEBI:32364"/>
        <dbReference type="EC" id="4.2.1.10"/>
    </reaction>
</comment>
<dbReference type="GO" id="GO:0046279">
    <property type="term" value="P:3,4-dihydroxybenzoate biosynthetic process"/>
    <property type="evidence" value="ECO:0007669"/>
    <property type="project" value="UniProtKB-ARBA"/>
</dbReference>
<keyword evidence="5" id="KW-0028">Amino-acid biosynthesis</keyword>
<dbReference type="InterPro" id="IPR050146">
    <property type="entry name" value="Type-I_3-dehydroquinase"/>
</dbReference>
<evidence type="ECO:0000256" key="3">
    <source>
        <dbReference type="ARBA" id="ARBA00023239"/>
    </source>
</evidence>
<dbReference type="InterPro" id="IPR001381">
    <property type="entry name" value="DHquinase_I"/>
</dbReference>
<reference evidence="7" key="1">
    <citation type="submission" date="2020-02" db="EMBL/GenBank/DDBJ databases">
        <authorList>
            <person name="Fontana A."/>
            <person name="Patrone V."/>
            <person name="Morelli L."/>
        </authorList>
    </citation>
    <scope>NUCLEOTIDE SEQUENCE</scope>
    <source>
        <strain evidence="6">CCUG 30943</strain>
        <strain evidence="7">CCUG 43002</strain>
    </source>
</reference>
<name>A0A4Z0RKX4_WEICO</name>
<feature type="binding site" evidence="5">
    <location>
        <begin position="46"/>
        <end position="48"/>
    </location>
    <ligand>
        <name>3-dehydroquinate</name>
        <dbReference type="ChEBI" id="CHEBI:32364"/>
    </ligand>
</feature>
<dbReference type="GO" id="GO:0008652">
    <property type="term" value="P:amino acid biosynthetic process"/>
    <property type="evidence" value="ECO:0007669"/>
    <property type="project" value="UniProtKB-KW"/>
</dbReference>